<accession>A0ABR0P1H9</accession>
<protein>
    <submittedName>
        <fullName evidence="1">Uncharacterized protein</fullName>
    </submittedName>
</protein>
<comment type="caution">
    <text evidence="1">The sequence shown here is derived from an EMBL/GenBank/DDBJ whole genome shotgun (WGS) entry which is preliminary data.</text>
</comment>
<proteinExistence type="predicted"/>
<keyword evidence="2" id="KW-1185">Reference proteome</keyword>
<dbReference type="Proteomes" id="UP001358586">
    <property type="component" value="Chromosome 8"/>
</dbReference>
<evidence type="ECO:0000313" key="1">
    <source>
        <dbReference type="EMBL" id="KAK5812481.1"/>
    </source>
</evidence>
<reference evidence="1 2" key="1">
    <citation type="submission" date="2023-03" db="EMBL/GenBank/DDBJ databases">
        <title>WGS of Gossypium arboreum.</title>
        <authorList>
            <person name="Yu D."/>
        </authorList>
    </citation>
    <scope>NUCLEOTIDE SEQUENCE [LARGE SCALE GENOMIC DNA]</scope>
    <source>
        <tissue evidence="1">Leaf</tissue>
    </source>
</reference>
<name>A0ABR0P1H9_GOSAR</name>
<evidence type="ECO:0000313" key="2">
    <source>
        <dbReference type="Proteomes" id="UP001358586"/>
    </source>
</evidence>
<gene>
    <name evidence="1" type="ORF">PVK06_027911</name>
</gene>
<sequence>MLIPRALSSDKVVYENNGWLLPSTAVLGIILNTISGTNEPPNTGHRRPDRATIKRFSKVHDIAGGGSRTVTLAPGTSL</sequence>
<organism evidence="1 2">
    <name type="scientific">Gossypium arboreum</name>
    <name type="common">Tree cotton</name>
    <name type="synonym">Gossypium nanking</name>
    <dbReference type="NCBI Taxonomy" id="29729"/>
    <lineage>
        <taxon>Eukaryota</taxon>
        <taxon>Viridiplantae</taxon>
        <taxon>Streptophyta</taxon>
        <taxon>Embryophyta</taxon>
        <taxon>Tracheophyta</taxon>
        <taxon>Spermatophyta</taxon>
        <taxon>Magnoliopsida</taxon>
        <taxon>eudicotyledons</taxon>
        <taxon>Gunneridae</taxon>
        <taxon>Pentapetalae</taxon>
        <taxon>rosids</taxon>
        <taxon>malvids</taxon>
        <taxon>Malvales</taxon>
        <taxon>Malvaceae</taxon>
        <taxon>Malvoideae</taxon>
        <taxon>Gossypium</taxon>
    </lineage>
</organism>
<dbReference type="EMBL" id="JARKNE010000008">
    <property type="protein sequence ID" value="KAK5812481.1"/>
    <property type="molecule type" value="Genomic_DNA"/>
</dbReference>